<name>A0A2M3ZSP4_9DIPT</name>
<keyword evidence="1" id="KW-0732">Signal</keyword>
<organism evidence="2">
    <name type="scientific">Anopheles braziliensis</name>
    <dbReference type="NCBI Taxonomy" id="58242"/>
    <lineage>
        <taxon>Eukaryota</taxon>
        <taxon>Metazoa</taxon>
        <taxon>Ecdysozoa</taxon>
        <taxon>Arthropoda</taxon>
        <taxon>Hexapoda</taxon>
        <taxon>Insecta</taxon>
        <taxon>Pterygota</taxon>
        <taxon>Neoptera</taxon>
        <taxon>Endopterygota</taxon>
        <taxon>Diptera</taxon>
        <taxon>Nematocera</taxon>
        <taxon>Culicoidea</taxon>
        <taxon>Culicidae</taxon>
        <taxon>Anophelinae</taxon>
        <taxon>Anopheles</taxon>
    </lineage>
</organism>
<protein>
    <submittedName>
        <fullName evidence="2">Putative secreted peptide</fullName>
    </submittedName>
</protein>
<reference evidence="2" key="1">
    <citation type="submission" date="2018-01" db="EMBL/GenBank/DDBJ databases">
        <title>An insight into the sialome of Amazonian anophelines.</title>
        <authorList>
            <person name="Ribeiro J.M."/>
            <person name="Scarpassa V."/>
            <person name="Calvo E."/>
        </authorList>
    </citation>
    <scope>NUCLEOTIDE SEQUENCE</scope>
    <source>
        <tissue evidence="2">Salivary glands</tissue>
    </source>
</reference>
<dbReference type="EMBL" id="GGFM01010637">
    <property type="protein sequence ID" value="MBW31388.1"/>
    <property type="molecule type" value="Transcribed_RNA"/>
</dbReference>
<dbReference type="AlphaFoldDB" id="A0A2M3ZSP4"/>
<feature type="chain" id="PRO_5015005578" evidence="1">
    <location>
        <begin position="17"/>
        <end position="83"/>
    </location>
</feature>
<proteinExistence type="predicted"/>
<accession>A0A2M3ZSP4</accession>
<sequence>MIVLLLSDCFVASCIAYSIEVSLMSIGAPRTSMIAFIAPTRGSVTLFNTGRLFFSANRWLTSFRFRRKPPSGNSTIHFRFLGT</sequence>
<feature type="signal peptide" evidence="1">
    <location>
        <begin position="1"/>
        <end position="16"/>
    </location>
</feature>
<evidence type="ECO:0000313" key="2">
    <source>
        <dbReference type="EMBL" id="MBW31388.1"/>
    </source>
</evidence>
<evidence type="ECO:0000256" key="1">
    <source>
        <dbReference type="SAM" id="SignalP"/>
    </source>
</evidence>